<keyword evidence="7" id="KW-1185">Reference proteome</keyword>
<keyword evidence="3" id="KW-0238">DNA-binding</keyword>
<dbReference type="SUPFAM" id="SSF53850">
    <property type="entry name" value="Periplasmic binding protein-like II"/>
    <property type="match status" value="1"/>
</dbReference>
<dbReference type="PANTHER" id="PTHR30419">
    <property type="entry name" value="HTH-TYPE TRANSCRIPTIONAL REGULATOR YBHD"/>
    <property type="match status" value="1"/>
</dbReference>
<evidence type="ECO:0000313" key="6">
    <source>
        <dbReference type="EMBL" id="MEO3691973.1"/>
    </source>
</evidence>
<sequence length="354" mass="38661">MPSADLEDDALPLTDTTPNPNWFLRARLKTRQLLLIIAIDDERNIHRAADVLCMTQPAASKQLKDLEDMLEVRLFDRHARGMVPTLYGETMIRHARMALSSLAAAHDDIVALKHGISGRVEVGAIMTPAVSLLPQAIAQTKEESPQLRIGIMTDSSKALLDGLRRGVLDFVIGRLLDAEDGSDLRYESITSAPVPVCAVARMGHPLLKADLVQLADLARFPWVLPTPGNLLRHRWEQMFQHAGLELPVSLAETNLQVLVRVLLMQTDALHVMPLEVAQSFVSTSGLAVLPMRLPCHMDAFGLITRSGHLLSPGARRLLHHVRTLAAEIYAEPAAITEAAASVHNGSTALPLASH</sequence>
<accession>A0ABV0G2L5</accession>
<dbReference type="PRINTS" id="PR00039">
    <property type="entry name" value="HTHLYSR"/>
</dbReference>
<dbReference type="InterPro" id="IPR005119">
    <property type="entry name" value="LysR_subst-bd"/>
</dbReference>
<protein>
    <submittedName>
        <fullName evidence="6">LysR family transcriptional regulator</fullName>
    </submittedName>
</protein>
<dbReference type="InterPro" id="IPR036390">
    <property type="entry name" value="WH_DNA-bd_sf"/>
</dbReference>
<dbReference type="InterPro" id="IPR050950">
    <property type="entry name" value="HTH-type_LysR_regulators"/>
</dbReference>
<dbReference type="PROSITE" id="PS50931">
    <property type="entry name" value="HTH_LYSR"/>
    <property type="match status" value="1"/>
</dbReference>
<dbReference type="EMBL" id="JBDPZD010000002">
    <property type="protein sequence ID" value="MEO3691973.1"/>
    <property type="molecule type" value="Genomic_DNA"/>
</dbReference>
<name>A0ABV0G2L5_9BURK</name>
<comment type="similarity">
    <text evidence="1">Belongs to the LysR transcriptional regulatory family.</text>
</comment>
<comment type="caution">
    <text evidence="6">The sequence shown here is derived from an EMBL/GenBank/DDBJ whole genome shotgun (WGS) entry which is preliminary data.</text>
</comment>
<dbReference type="PANTHER" id="PTHR30419:SF8">
    <property type="entry name" value="NITROGEN ASSIMILATION TRANSCRIPTIONAL ACTIVATOR-RELATED"/>
    <property type="match status" value="1"/>
</dbReference>
<dbReference type="RefSeq" id="WP_347704780.1">
    <property type="nucleotide sequence ID" value="NZ_JBDPZD010000002.1"/>
</dbReference>
<dbReference type="Gene3D" id="1.10.10.10">
    <property type="entry name" value="Winged helix-like DNA-binding domain superfamily/Winged helix DNA-binding domain"/>
    <property type="match status" value="1"/>
</dbReference>
<feature type="domain" description="HTH lysR-type" evidence="5">
    <location>
        <begin position="28"/>
        <end position="85"/>
    </location>
</feature>
<reference evidence="6 7" key="1">
    <citation type="submission" date="2024-05" db="EMBL/GenBank/DDBJ databases">
        <title>Roseateles sp. DJS-2-20 16S ribosomal RNA gene Genome sequencing and assembly.</title>
        <authorList>
            <person name="Woo H."/>
        </authorList>
    </citation>
    <scope>NUCLEOTIDE SEQUENCE [LARGE SCALE GENOMIC DNA]</scope>
    <source>
        <strain evidence="6 7">DJS-2-20</strain>
    </source>
</reference>
<dbReference type="SUPFAM" id="SSF46785">
    <property type="entry name" value="Winged helix' DNA-binding domain"/>
    <property type="match status" value="1"/>
</dbReference>
<dbReference type="InterPro" id="IPR036388">
    <property type="entry name" value="WH-like_DNA-bd_sf"/>
</dbReference>
<evidence type="ECO:0000256" key="4">
    <source>
        <dbReference type="ARBA" id="ARBA00023163"/>
    </source>
</evidence>
<dbReference type="Pfam" id="PF03466">
    <property type="entry name" value="LysR_substrate"/>
    <property type="match status" value="1"/>
</dbReference>
<evidence type="ECO:0000259" key="5">
    <source>
        <dbReference type="PROSITE" id="PS50931"/>
    </source>
</evidence>
<keyword evidence="4" id="KW-0804">Transcription</keyword>
<dbReference type="Gene3D" id="3.40.190.10">
    <property type="entry name" value="Periplasmic binding protein-like II"/>
    <property type="match status" value="2"/>
</dbReference>
<evidence type="ECO:0000313" key="7">
    <source>
        <dbReference type="Proteomes" id="UP001495147"/>
    </source>
</evidence>
<dbReference type="Pfam" id="PF00126">
    <property type="entry name" value="HTH_1"/>
    <property type="match status" value="1"/>
</dbReference>
<evidence type="ECO:0000256" key="3">
    <source>
        <dbReference type="ARBA" id="ARBA00023125"/>
    </source>
</evidence>
<evidence type="ECO:0000256" key="2">
    <source>
        <dbReference type="ARBA" id="ARBA00023015"/>
    </source>
</evidence>
<proteinExistence type="inferred from homology"/>
<keyword evidence="2" id="KW-0805">Transcription regulation</keyword>
<organism evidence="6 7">
    <name type="scientific">Roseateles paludis</name>
    <dbReference type="NCBI Taxonomy" id="3145238"/>
    <lineage>
        <taxon>Bacteria</taxon>
        <taxon>Pseudomonadati</taxon>
        <taxon>Pseudomonadota</taxon>
        <taxon>Betaproteobacteria</taxon>
        <taxon>Burkholderiales</taxon>
        <taxon>Sphaerotilaceae</taxon>
        <taxon>Roseateles</taxon>
    </lineage>
</organism>
<dbReference type="InterPro" id="IPR000847">
    <property type="entry name" value="LysR_HTH_N"/>
</dbReference>
<gene>
    <name evidence="6" type="ORF">ABDJ85_10870</name>
</gene>
<evidence type="ECO:0000256" key="1">
    <source>
        <dbReference type="ARBA" id="ARBA00009437"/>
    </source>
</evidence>
<dbReference type="Proteomes" id="UP001495147">
    <property type="component" value="Unassembled WGS sequence"/>
</dbReference>